<gene>
    <name evidence="1" type="ORF">ACFPT7_15995</name>
</gene>
<evidence type="ECO:0000313" key="2">
    <source>
        <dbReference type="Proteomes" id="UP001596091"/>
    </source>
</evidence>
<evidence type="ECO:0000313" key="1">
    <source>
        <dbReference type="EMBL" id="MFC5863811.1"/>
    </source>
</evidence>
<comment type="caution">
    <text evidence="1">The sequence shown here is derived from an EMBL/GenBank/DDBJ whole genome shotgun (WGS) entry which is preliminary data.</text>
</comment>
<sequence>MARAESIMKWGQEGEYKWIELAQGSRAHLRVLLKRCPQLFAGKCVVITSYDSGPLTPNEKEIARGWKKCGNLFIVPSVEDVSDLPFEQYDEWYIFPEYTRPEIDTVFVNCGLFSIKSPQALIEEEVAAMGQYVDLVGAKYRANILYEMQLCFWDQLRRVQPESFIASGDRFIFVTCKPQQFEAIKDILGYQTCFVL</sequence>
<reference evidence="2" key="1">
    <citation type="journal article" date="2019" name="Int. J. Syst. Evol. Microbiol.">
        <title>The Global Catalogue of Microorganisms (GCM) 10K type strain sequencing project: providing services to taxonomists for standard genome sequencing and annotation.</title>
        <authorList>
            <consortium name="The Broad Institute Genomics Platform"/>
            <consortium name="The Broad Institute Genome Sequencing Center for Infectious Disease"/>
            <person name="Wu L."/>
            <person name="Ma J."/>
        </authorList>
    </citation>
    <scope>NUCLEOTIDE SEQUENCE [LARGE SCALE GENOMIC DNA]</scope>
    <source>
        <strain evidence="2">JCM 4087</strain>
    </source>
</reference>
<organism evidence="1 2">
    <name type="scientific">Acidicapsa dinghuensis</name>
    <dbReference type="NCBI Taxonomy" id="2218256"/>
    <lineage>
        <taxon>Bacteria</taxon>
        <taxon>Pseudomonadati</taxon>
        <taxon>Acidobacteriota</taxon>
        <taxon>Terriglobia</taxon>
        <taxon>Terriglobales</taxon>
        <taxon>Acidobacteriaceae</taxon>
        <taxon>Acidicapsa</taxon>
    </lineage>
</organism>
<accession>A0ABW1EHP6</accession>
<protein>
    <submittedName>
        <fullName evidence="1">Uncharacterized protein</fullName>
    </submittedName>
</protein>
<name>A0ABW1EHP6_9BACT</name>
<dbReference type="Proteomes" id="UP001596091">
    <property type="component" value="Unassembled WGS sequence"/>
</dbReference>
<proteinExistence type="predicted"/>
<dbReference type="EMBL" id="JBHSPH010000006">
    <property type="protein sequence ID" value="MFC5863811.1"/>
    <property type="molecule type" value="Genomic_DNA"/>
</dbReference>
<keyword evidence="2" id="KW-1185">Reference proteome</keyword>